<dbReference type="InterPro" id="IPR036415">
    <property type="entry name" value="Lamin_tail_dom_sf"/>
</dbReference>
<dbReference type="GO" id="GO:0003824">
    <property type="term" value="F:catalytic activity"/>
    <property type="evidence" value="ECO:0007669"/>
    <property type="project" value="InterPro"/>
</dbReference>
<feature type="compositionally biased region" description="Basic and acidic residues" evidence="1">
    <location>
        <begin position="885"/>
        <end position="894"/>
    </location>
</feature>
<dbReference type="PANTHER" id="PTHR42834">
    <property type="entry name" value="ENDONUCLEASE/EXONUCLEASE/PHOSPHATASE FAMILY PROTEIN (AFU_ORTHOLOGUE AFUA_3G09210)"/>
    <property type="match status" value="1"/>
</dbReference>
<feature type="region of interest" description="Disordered" evidence="1">
    <location>
        <begin position="191"/>
        <end position="226"/>
    </location>
</feature>
<dbReference type="Proteomes" id="UP000320216">
    <property type="component" value="Chromosome"/>
</dbReference>
<dbReference type="SUPFAM" id="SSF74853">
    <property type="entry name" value="Lamin A/C globular tail domain"/>
    <property type="match status" value="1"/>
</dbReference>
<evidence type="ECO:0000256" key="1">
    <source>
        <dbReference type="SAM" id="MobiDB-lite"/>
    </source>
</evidence>
<proteinExistence type="predicted"/>
<dbReference type="Pfam" id="PF00932">
    <property type="entry name" value="LTD"/>
    <property type="match status" value="1"/>
</dbReference>
<name>A0A5B8M1N6_9MICO</name>
<dbReference type="RefSeq" id="WP_146317746.1">
    <property type="nucleotide sequence ID" value="NZ_CP042305.1"/>
</dbReference>
<reference evidence="4 5" key="1">
    <citation type="submission" date="2019-07" db="EMBL/GenBank/DDBJ databases">
        <title>Full genome sequence of Humibacter sp. WJ7-1.</title>
        <authorList>
            <person name="Im W.-T."/>
        </authorList>
    </citation>
    <scope>NUCLEOTIDE SEQUENCE [LARGE SCALE GENOMIC DNA]</scope>
    <source>
        <strain evidence="4 5">WJ7-1</strain>
    </source>
</reference>
<feature type="compositionally biased region" description="Low complexity" evidence="1">
    <location>
        <begin position="196"/>
        <end position="211"/>
    </location>
</feature>
<evidence type="ECO:0000259" key="3">
    <source>
        <dbReference type="PROSITE" id="PS51841"/>
    </source>
</evidence>
<evidence type="ECO:0000256" key="2">
    <source>
        <dbReference type="SAM" id="SignalP"/>
    </source>
</evidence>
<dbReference type="InterPro" id="IPR027372">
    <property type="entry name" value="Phytase-like_dom"/>
</dbReference>
<dbReference type="SUPFAM" id="SSF56219">
    <property type="entry name" value="DNase I-like"/>
    <property type="match status" value="1"/>
</dbReference>
<dbReference type="PROSITE" id="PS51841">
    <property type="entry name" value="LTD"/>
    <property type="match status" value="1"/>
</dbReference>
<dbReference type="InterPro" id="IPR001322">
    <property type="entry name" value="Lamin_tail_dom"/>
</dbReference>
<dbReference type="KEGG" id="huw:FPZ11_01400"/>
<evidence type="ECO:0000313" key="4">
    <source>
        <dbReference type="EMBL" id="QDZ13632.1"/>
    </source>
</evidence>
<dbReference type="Gene3D" id="3.60.10.10">
    <property type="entry name" value="Endonuclease/exonuclease/phosphatase"/>
    <property type="match status" value="1"/>
</dbReference>
<organism evidence="4 5">
    <name type="scientific">Humibacter ginsenosidimutans</name>
    <dbReference type="NCBI Taxonomy" id="2599293"/>
    <lineage>
        <taxon>Bacteria</taxon>
        <taxon>Bacillati</taxon>
        <taxon>Actinomycetota</taxon>
        <taxon>Actinomycetes</taxon>
        <taxon>Micrococcales</taxon>
        <taxon>Microbacteriaceae</taxon>
        <taxon>Humibacter</taxon>
    </lineage>
</organism>
<dbReference type="AlphaFoldDB" id="A0A5B8M1N6"/>
<evidence type="ECO:0000313" key="5">
    <source>
        <dbReference type="Proteomes" id="UP000320216"/>
    </source>
</evidence>
<dbReference type="Pfam" id="PF13449">
    <property type="entry name" value="Phytase-like"/>
    <property type="match status" value="1"/>
</dbReference>
<dbReference type="InterPro" id="IPR005135">
    <property type="entry name" value="Endo/exonuclease/phosphatase"/>
</dbReference>
<sequence>MRSALTRVSRGAAVAVAALGMLSGTLVATAAAHAAPSSGVVINEVYGGGGNAGATYTNDFIELSNRGTTSVDLSGWSVQYHSKAATGSWQATSLTGSIAPGAFYVVAEAKGNGGTSPLPQSDATGSIAMSATDGTVALVSSGTALTCGDSAACGAASVDLVGFGAAAIAEDSPAGGASNTASVQRTAGADTDDNAADFVSGAPTPGAATAGDDGGGSTTPPEAGTTRIHDIQGTSFVSPLNGDQVTNVPGVVTGVRASGSSRGFWMQDPDPDQNPATSEGVFVYTSSSPTVAAGDSVLVSGTVKDYYPLASGDTVSQTSNLSITEIQSPKVFTLSHGNPLPAPIVLGPNTVPNTYAPDLGGANIETTPITPTRSALDYYESIEGMRVEVDNARVVGPSDSYGEQYITTKPNQNTSYRGGTLLTGENQTPSGRLEVVPADGSNPNVTVGDVFSGATVGPIDYSLYGGYLLAATQLGTVKAGGLKPVVAKKAAADQLSVATYNVENLAPSDSADKYSRLAQGVVTNLASPDVVALEEVQDNDGATDSGTVAADQTLAKLTAAIKAAGGPLYDWREIDPVNDQDGGQPGGNIRVAFLFDPTRVAFVDRGGSNVDRSTTATAVTKVKGQPQLTLSPGRIDPTSDAWQSSRKPLVGEFLFRGQDVFVIGNHFDAKLGDQNADGRYQYPQQSSAVQRQQQATEVHDFVASLLKVDKKAKVIVAGDLNDYQFSPALATLTGAASGRPILTDLITTLPKNQQYTYDYDGISEVLDHILVTSGVGKPSYQVVHVNAEFANQVSDHDPQEVAITAGAKPWSPPGYQQRTCGPDAVASGYSDALDKLSYHGVELGGLSSLAKDPRSGGYVAAVDNHASDPARIWFLSDTTNPKVTRDPLVLKRPDGTPYNGTDSDNEGLTVLPNGDFVVSSETEPSIRVFGRDGIQKASLPIPARFAVTGTTPAGEATSNATLEGLTITPNGKTIVAAMEGALSGDVSTDGDATAHRLLVYTQDRHGRWSLSKQVEYRTEPGMRIPEITAYGDDGFVVEEAAWNATIGNSVKLYAVKGLVDARDVSTIADLAEAPSDLAVTKSLVADVVQCPTLGATAKEAQANPLLDNFEGMVVTSSHGSGRGHGYGHGGSTGIALISDDNFSASQTTRILNLDARLP</sequence>
<feature type="domain" description="LTD" evidence="3">
    <location>
        <begin position="28"/>
        <end position="189"/>
    </location>
</feature>
<dbReference type="PANTHER" id="PTHR42834:SF1">
    <property type="entry name" value="ENDONUCLEASE_EXONUCLEASE_PHOSPHATASE FAMILY PROTEIN (AFU_ORTHOLOGUE AFUA_3G09210)"/>
    <property type="match status" value="1"/>
</dbReference>
<dbReference type="CDD" id="cd04486">
    <property type="entry name" value="YhcR_OBF_like"/>
    <property type="match status" value="1"/>
</dbReference>
<gene>
    <name evidence="4" type="ORF">FPZ11_01400</name>
</gene>
<feature type="region of interest" description="Disordered" evidence="1">
    <location>
        <begin position="885"/>
        <end position="906"/>
    </location>
</feature>
<feature type="signal peptide" evidence="2">
    <location>
        <begin position="1"/>
        <end position="34"/>
    </location>
</feature>
<keyword evidence="5" id="KW-1185">Reference proteome</keyword>
<feature type="chain" id="PRO_5023135715" description="LTD domain-containing protein" evidence="2">
    <location>
        <begin position="35"/>
        <end position="1158"/>
    </location>
</feature>
<dbReference type="OrthoDB" id="1016457at2"/>
<dbReference type="EMBL" id="CP042305">
    <property type="protein sequence ID" value="QDZ13632.1"/>
    <property type="molecule type" value="Genomic_DNA"/>
</dbReference>
<keyword evidence="2" id="KW-0732">Signal</keyword>
<protein>
    <recommendedName>
        <fullName evidence="3">LTD domain-containing protein</fullName>
    </recommendedName>
</protein>
<dbReference type="InterPro" id="IPR036691">
    <property type="entry name" value="Endo/exonu/phosph_ase_sf"/>
</dbReference>
<accession>A0A5B8M1N6</accession>
<dbReference type="Pfam" id="PF03372">
    <property type="entry name" value="Exo_endo_phos"/>
    <property type="match status" value="1"/>
</dbReference>
<dbReference type="SUPFAM" id="SSF50956">
    <property type="entry name" value="Thermostable phytase (3-phytase)"/>
    <property type="match status" value="1"/>
</dbReference>